<dbReference type="AlphaFoldDB" id="A0A814SN47"/>
<reference evidence="1" key="1">
    <citation type="submission" date="2021-02" db="EMBL/GenBank/DDBJ databases">
        <authorList>
            <person name="Nowell W R."/>
        </authorList>
    </citation>
    <scope>NUCLEOTIDE SEQUENCE</scope>
    <source>
        <strain evidence="1">Ploen Becks lab</strain>
    </source>
</reference>
<dbReference type="SUPFAM" id="SSF53098">
    <property type="entry name" value="Ribonuclease H-like"/>
    <property type="match status" value="1"/>
</dbReference>
<comment type="caution">
    <text evidence="1">The sequence shown here is derived from an EMBL/GenBank/DDBJ whole genome shotgun (WGS) entry which is preliminary data.</text>
</comment>
<dbReference type="Proteomes" id="UP000663879">
    <property type="component" value="Unassembled WGS sequence"/>
</dbReference>
<gene>
    <name evidence="1" type="ORF">OXX778_LOCUS23244</name>
</gene>
<name>A0A814SN47_9BILA</name>
<protein>
    <submittedName>
        <fullName evidence="1">Uncharacterized protein</fullName>
    </submittedName>
</protein>
<proteinExistence type="predicted"/>
<sequence>MAIEKSQQLSKLLRKLSAYAAKHKNSINSSKFFIQKKARLKMENKTRWSSSFMILDSFHKALKKQAFPPDDPCPINLDVLELYLQILQPAFQFNLIMQKSKSSIADVLPALNIMLSKWNRMQVTGNYRELCDYLIAAFKHKFKDEINSSVYCVASLLNVSKLTWITRQDCLNMKKNALENLVEVTKQITHKKSRQNSNEHGRLNETLVSSVTVDSLAECMRDDDYLSDNEVGNEISTYEIEKEKILFIQKVLDNNLIKYKSNAKFWV</sequence>
<dbReference type="EMBL" id="CAJNOC010011723">
    <property type="protein sequence ID" value="CAF1149830.1"/>
    <property type="molecule type" value="Genomic_DNA"/>
</dbReference>
<dbReference type="InterPro" id="IPR012337">
    <property type="entry name" value="RNaseH-like_sf"/>
</dbReference>
<accession>A0A814SN47</accession>
<evidence type="ECO:0000313" key="1">
    <source>
        <dbReference type="EMBL" id="CAF1149830.1"/>
    </source>
</evidence>
<keyword evidence="2" id="KW-1185">Reference proteome</keyword>
<evidence type="ECO:0000313" key="2">
    <source>
        <dbReference type="Proteomes" id="UP000663879"/>
    </source>
</evidence>
<organism evidence="1 2">
    <name type="scientific">Brachionus calyciflorus</name>
    <dbReference type="NCBI Taxonomy" id="104777"/>
    <lineage>
        <taxon>Eukaryota</taxon>
        <taxon>Metazoa</taxon>
        <taxon>Spiralia</taxon>
        <taxon>Gnathifera</taxon>
        <taxon>Rotifera</taxon>
        <taxon>Eurotatoria</taxon>
        <taxon>Monogononta</taxon>
        <taxon>Pseudotrocha</taxon>
        <taxon>Ploima</taxon>
        <taxon>Brachionidae</taxon>
        <taxon>Brachionus</taxon>
    </lineage>
</organism>